<keyword evidence="2" id="KW-1185">Reference proteome</keyword>
<evidence type="ECO:0000313" key="1">
    <source>
        <dbReference type="EMBL" id="TFY81015.1"/>
    </source>
</evidence>
<name>A0A4Z0A2P8_9AGAM</name>
<evidence type="ECO:0000313" key="2">
    <source>
        <dbReference type="Proteomes" id="UP000298061"/>
    </source>
</evidence>
<comment type="caution">
    <text evidence="1">The sequence shown here is derived from an EMBL/GenBank/DDBJ whole genome shotgun (WGS) entry which is preliminary data.</text>
</comment>
<proteinExistence type="predicted"/>
<dbReference type="EMBL" id="SFCI01000260">
    <property type="protein sequence ID" value="TFY81015.1"/>
    <property type="molecule type" value="Genomic_DNA"/>
</dbReference>
<reference evidence="1 2" key="1">
    <citation type="submission" date="2019-02" db="EMBL/GenBank/DDBJ databases">
        <title>Genome sequencing of the rare red list fungi Hericium alpestre (H. flagellum).</title>
        <authorList>
            <person name="Buettner E."/>
            <person name="Kellner H."/>
        </authorList>
    </citation>
    <scope>NUCLEOTIDE SEQUENCE [LARGE SCALE GENOMIC DNA]</scope>
    <source>
        <strain evidence="1 2">DSM 108284</strain>
    </source>
</reference>
<dbReference type="Proteomes" id="UP000298061">
    <property type="component" value="Unassembled WGS sequence"/>
</dbReference>
<dbReference type="AlphaFoldDB" id="A0A4Z0A2P8"/>
<organism evidence="1 2">
    <name type="scientific">Hericium alpestre</name>
    <dbReference type="NCBI Taxonomy" id="135208"/>
    <lineage>
        <taxon>Eukaryota</taxon>
        <taxon>Fungi</taxon>
        <taxon>Dikarya</taxon>
        <taxon>Basidiomycota</taxon>
        <taxon>Agaricomycotina</taxon>
        <taxon>Agaricomycetes</taxon>
        <taxon>Russulales</taxon>
        <taxon>Hericiaceae</taxon>
        <taxon>Hericium</taxon>
    </lineage>
</organism>
<dbReference type="OrthoDB" id="2667030at2759"/>
<gene>
    <name evidence="1" type="ORF">EWM64_g2994</name>
</gene>
<accession>A0A4Z0A2P8</accession>
<sequence length="104" mass="11534">MSSNASGSAEPYLLVEKCGSMRGTPIYVITKHIPASVGYSTTREIRCMDLGEEALGSYKAKQGGCTQIQYYNETSDLRCTNCGMDFSKFYLRQNLFIEIRGLPA</sequence>
<protein>
    <submittedName>
        <fullName evidence="1">Uncharacterized protein</fullName>
    </submittedName>
</protein>